<sequence length="95" mass="10195">MKIALLFLLCLVAQFLPLAPCQSDADCPSSATQCCRHGFFGIQTCETRLQAGWPCDHVEAGVGSCPCVEGYECVLKPNTFATRICTAVQANTPEP</sequence>
<reference evidence="2" key="1">
    <citation type="submission" date="2022-01" db="EMBL/GenBank/DDBJ databases">
        <authorList>
            <person name="Braso-Vives M."/>
        </authorList>
    </citation>
    <scope>NUCLEOTIDE SEQUENCE</scope>
</reference>
<protein>
    <submittedName>
        <fullName evidence="2">Hypp4804 protein</fullName>
    </submittedName>
</protein>
<dbReference type="EMBL" id="OV696693">
    <property type="protein sequence ID" value="CAH1272250.1"/>
    <property type="molecule type" value="Genomic_DNA"/>
</dbReference>
<accession>A0A8K0AAB7</accession>
<dbReference type="OrthoDB" id="10027961at2759"/>
<proteinExistence type="predicted"/>
<evidence type="ECO:0000313" key="2">
    <source>
        <dbReference type="EMBL" id="CAH1272250.1"/>
    </source>
</evidence>
<gene>
    <name evidence="2" type="primary">Hypp4804</name>
    <name evidence="2" type="ORF">BLAG_LOCUS23947</name>
</gene>
<evidence type="ECO:0000313" key="3">
    <source>
        <dbReference type="Proteomes" id="UP000838412"/>
    </source>
</evidence>
<organism evidence="2 3">
    <name type="scientific">Branchiostoma lanceolatum</name>
    <name type="common">Common lancelet</name>
    <name type="synonym">Amphioxus lanceolatum</name>
    <dbReference type="NCBI Taxonomy" id="7740"/>
    <lineage>
        <taxon>Eukaryota</taxon>
        <taxon>Metazoa</taxon>
        <taxon>Chordata</taxon>
        <taxon>Cephalochordata</taxon>
        <taxon>Leptocardii</taxon>
        <taxon>Amphioxiformes</taxon>
        <taxon>Branchiostomatidae</taxon>
        <taxon>Branchiostoma</taxon>
    </lineage>
</organism>
<name>A0A8K0AAB7_BRALA</name>
<keyword evidence="3" id="KW-1185">Reference proteome</keyword>
<dbReference type="AlphaFoldDB" id="A0A8K0AAB7"/>
<evidence type="ECO:0000256" key="1">
    <source>
        <dbReference type="SAM" id="SignalP"/>
    </source>
</evidence>
<feature type="chain" id="PRO_5035444260" evidence="1">
    <location>
        <begin position="24"/>
        <end position="95"/>
    </location>
</feature>
<feature type="signal peptide" evidence="1">
    <location>
        <begin position="1"/>
        <end position="23"/>
    </location>
</feature>
<dbReference type="Proteomes" id="UP000838412">
    <property type="component" value="Chromosome 8"/>
</dbReference>
<keyword evidence="1" id="KW-0732">Signal</keyword>